<keyword evidence="3" id="KW-1185">Reference proteome</keyword>
<proteinExistence type="predicted"/>
<name>A0A9P6MM32_9FUNG</name>
<evidence type="ECO:0000256" key="1">
    <source>
        <dbReference type="SAM" id="MobiDB-lite"/>
    </source>
</evidence>
<dbReference type="Proteomes" id="UP000703661">
    <property type="component" value="Unassembled WGS sequence"/>
</dbReference>
<evidence type="ECO:0000313" key="3">
    <source>
        <dbReference type="Proteomes" id="UP000703661"/>
    </source>
</evidence>
<dbReference type="AlphaFoldDB" id="A0A9P6MM32"/>
<evidence type="ECO:0000313" key="2">
    <source>
        <dbReference type="EMBL" id="KAG0007010.1"/>
    </source>
</evidence>
<gene>
    <name evidence="2" type="ORF">BGZ80_005063</name>
</gene>
<protein>
    <submittedName>
        <fullName evidence="2">Uncharacterized protein</fullName>
    </submittedName>
</protein>
<comment type="caution">
    <text evidence="2">The sequence shown here is derived from an EMBL/GenBank/DDBJ whole genome shotgun (WGS) entry which is preliminary data.</text>
</comment>
<feature type="region of interest" description="Disordered" evidence="1">
    <location>
        <begin position="41"/>
        <end position="62"/>
    </location>
</feature>
<organism evidence="2 3">
    <name type="scientific">Entomortierella chlamydospora</name>
    <dbReference type="NCBI Taxonomy" id="101097"/>
    <lineage>
        <taxon>Eukaryota</taxon>
        <taxon>Fungi</taxon>
        <taxon>Fungi incertae sedis</taxon>
        <taxon>Mucoromycota</taxon>
        <taxon>Mortierellomycotina</taxon>
        <taxon>Mortierellomycetes</taxon>
        <taxon>Mortierellales</taxon>
        <taxon>Mortierellaceae</taxon>
        <taxon>Entomortierella</taxon>
    </lineage>
</organism>
<accession>A0A9P6MM32</accession>
<reference evidence="2" key="1">
    <citation type="journal article" date="2020" name="Fungal Divers.">
        <title>Resolving the Mortierellaceae phylogeny through synthesis of multi-gene phylogenetics and phylogenomics.</title>
        <authorList>
            <person name="Vandepol N."/>
            <person name="Liber J."/>
            <person name="Desiro A."/>
            <person name="Na H."/>
            <person name="Kennedy M."/>
            <person name="Barry K."/>
            <person name="Grigoriev I.V."/>
            <person name="Miller A.N."/>
            <person name="O'Donnell K."/>
            <person name="Stajich J.E."/>
            <person name="Bonito G."/>
        </authorList>
    </citation>
    <scope>NUCLEOTIDE SEQUENCE</scope>
    <source>
        <strain evidence="2">NRRL 2769</strain>
    </source>
</reference>
<dbReference type="EMBL" id="JAAAID010002517">
    <property type="protein sequence ID" value="KAG0007010.1"/>
    <property type="molecule type" value="Genomic_DNA"/>
</dbReference>
<feature type="region of interest" description="Disordered" evidence="1">
    <location>
        <begin position="1"/>
        <end position="27"/>
    </location>
</feature>
<sequence>MESNSSSSSSNSGRKASSNSDHNALGRSALVPCSQIDGCLSSSGGTTTHGSDGTQRSGSCTQSESILAFERAEHRLPKFVDAGASSNVTAIMIESATMKQRLQRQDPTQNAFVKWTKENGQDPWISNAIAIMSYLAYWG</sequence>
<feature type="compositionally biased region" description="Low complexity" evidence="1">
    <location>
        <begin position="1"/>
        <end position="20"/>
    </location>
</feature>
<feature type="compositionally biased region" description="Low complexity" evidence="1">
    <location>
        <begin position="41"/>
        <end position="54"/>
    </location>
</feature>